<name>A0A0N4Z1U0_PARTI</name>
<organism evidence="2 3">
    <name type="scientific">Parastrongyloides trichosuri</name>
    <name type="common">Possum-specific nematode worm</name>
    <dbReference type="NCBI Taxonomy" id="131310"/>
    <lineage>
        <taxon>Eukaryota</taxon>
        <taxon>Metazoa</taxon>
        <taxon>Ecdysozoa</taxon>
        <taxon>Nematoda</taxon>
        <taxon>Chromadorea</taxon>
        <taxon>Rhabditida</taxon>
        <taxon>Tylenchina</taxon>
        <taxon>Panagrolaimomorpha</taxon>
        <taxon>Strongyloidoidea</taxon>
        <taxon>Strongyloididae</taxon>
        <taxon>Parastrongyloides</taxon>
    </lineage>
</organism>
<proteinExistence type="predicted"/>
<dbReference type="AlphaFoldDB" id="A0A0N4Z1U0"/>
<accession>A0A0N4Z1U0</accession>
<protein>
    <submittedName>
        <fullName evidence="3">Uncharacterized protein</fullName>
    </submittedName>
</protein>
<feature type="region of interest" description="Disordered" evidence="1">
    <location>
        <begin position="110"/>
        <end position="147"/>
    </location>
</feature>
<reference evidence="3" key="1">
    <citation type="submission" date="2017-02" db="UniProtKB">
        <authorList>
            <consortium name="WormBaseParasite"/>
        </authorList>
    </citation>
    <scope>IDENTIFICATION</scope>
</reference>
<evidence type="ECO:0000313" key="2">
    <source>
        <dbReference type="Proteomes" id="UP000038045"/>
    </source>
</evidence>
<evidence type="ECO:0000313" key="3">
    <source>
        <dbReference type="WBParaSite" id="PTRK_0000083600.1"/>
    </source>
</evidence>
<evidence type="ECO:0000256" key="1">
    <source>
        <dbReference type="SAM" id="MobiDB-lite"/>
    </source>
</evidence>
<sequence>MIRRNFNLNDTNTQQPVLVPITIHKNTKIVKDNKKKKNGLFSSLKNSKYLIRNLPQEEQVRAREKLKEFLNKPLEGVDNDDDTCHQEFPPKKLSFLFDKYKTNDEHVGEDFVLPDSFDSPNKNKQRSKRRRNDNDLELSQPIRRKKPDDVENEKLLFNKRNVRFEEAIFSSSISSSKFLKSIENIQPTENREEFLEDSTIEDSLKDLLCTELSPVSKMLEKRKEALNDGKKLSTQTKRGNENQWTADNLKQIAFNVSEGLPPLTLGNNSALTYLDAIKKVIKKISSNINKNITTTSEIPSELIEHARTISDATSPFIINMNDGINNSEQINENDFVIESPHNNFHLPFDLDMNLTNQSNNTFGNLSPNFFNT</sequence>
<keyword evidence="2" id="KW-1185">Reference proteome</keyword>
<dbReference type="Proteomes" id="UP000038045">
    <property type="component" value="Unplaced"/>
</dbReference>
<dbReference type="WBParaSite" id="PTRK_0000083600.1">
    <property type="protein sequence ID" value="PTRK_0000083600.1"/>
    <property type="gene ID" value="PTRK_0000083600"/>
</dbReference>